<keyword evidence="5" id="KW-1185">Reference proteome</keyword>
<dbReference type="Proteomes" id="UP000215199">
    <property type="component" value="Unassembled WGS sequence"/>
</dbReference>
<dbReference type="PROSITE" id="PS51900">
    <property type="entry name" value="CB"/>
    <property type="match status" value="1"/>
</dbReference>
<sequence length="265" mass="29884">MTAHTCSVRLNANMEVKMAWTEKIGAHSWRVRYMAVDGRIGSRSGFDTKRLANDYPKEIEADQRRGTWVDPRAGKTTVAVWAALWANALDVEVRTEENYLSRIRNHIEPRWGTTALGDVTALAVTLWIKQLRRRYAASTVAGIVTVFSMMLDDAVDERLIALNPVRRRARRGRRREQSPVPAERVWATPEQVVRIADNAELLGNRCCGLLIVTAGWTGARQRHSAQRSCCGWIEVEERHRRSACCGSLPDRTARSILQKSSTAGF</sequence>
<feature type="domain" description="Core-binding (CB)" evidence="3">
    <location>
        <begin position="76"/>
        <end position="155"/>
    </location>
</feature>
<evidence type="ECO:0000313" key="4">
    <source>
        <dbReference type="EMBL" id="OXM64733.1"/>
    </source>
</evidence>
<keyword evidence="1 2" id="KW-0238">DNA-binding</keyword>
<dbReference type="GO" id="GO:0003677">
    <property type="term" value="F:DNA binding"/>
    <property type="evidence" value="ECO:0007669"/>
    <property type="project" value="UniProtKB-UniRule"/>
</dbReference>
<dbReference type="InterPro" id="IPR011010">
    <property type="entry name" value="DNA_brk_join_enz"/>
</dbReference>
<organism evidence="4 5">
    <name type="scientific">Amycolatopsis vastitatis</name>
    <dbReference type="NCBI Taxonomy" id="1905142"/>
    <lineage>
        <taxon>Bacteria</taxon>
        <taxon>Bacillati</taxon>
        <taxon>Actinomycetota</taxon>
        <taxon>Actinomycetes</taxon>
        <taxon>Pseudonocardiales</taxon>
        <taxon>Pseudonocardiaceae</taxon>
        <taxon>Amycolatopsis</taxon>
    </lineage>
</organism>
<proteinExistence type="predicted"/>
<evidence type="ECO:0000256" key="1">
    <source>
        <dbReference type="ARBA" id="ARBA00023125"/>
    </source>
</evidence>
<evidence type="ECO:0000313" key="5">
    <source>
        <dbReference type="Proteomes" id="UP000215199"/>
    </source>
</evidence>
<dbReference type="EMBL" id="NMUL01000027">
    <property type="protein sequence ID" value="OXM64733.1"/>
    <property type="molecule type" value="Genomic_DNA"/>
</dbReference>
<reference evidence="5" key="1">
    <citation type="submission" date="2017-07" db="EMBL/GenBank/DDBJ databases">
        <title>Comparative genome mining reveals phylogenetic distribution patterns of secondary metabolites in Amycolatopsis.</title>
        <authorList>
            <person name="Adamek M."/>
            <person name="Alanjary M."/>
            <person name="Sales-Ortells H."/>
            <person name="Goodfellow M."/>
            <person name="Bull A.T."/>
            <person name="Kalinowski J."/>
            <person name="Ziemert N."/>
        </authorList>
    </citation>
    <scope>NUCLEOTIDE SEQUENCE [LARGE SCALE GENOMIC DNA]</scope>
    <source>
        <strain evidence="5">H5</strain>
    </source>
</reference>
<name>A0A229T101_9PSEU</name>
<dbReference type="InterPro" id="IPR010998">
    <property type="entry name" value="Integrase_recombinase_N"/>
</dbReference>
<gene>
    <name evidence="4" type="ORF">CF165_26230</name>
</gene>
<evidence type="ECO:0000259" key="3">
    <source>
        <dbReference type="PROSITE" id="PS51900"/>
    </source>
</evidence>
<comment type="caution">
    <text evidence="4">The sequence shown here is derived from an EMBL/GenBank/DDBJ whole genome shotgun (WGS) entry which is preliminary data.</text>
</comment>
<dbReference type="AlphaFoldDB" id="A0A229T101"/>
<protein>
    <recommendedName>
        <fullName evidence="3">Core-binding (CB) domain-containing protein</fullName>
    </recommendedName>
</protein>
<dbReference type="SUPFAM" id="SSF56349">
    <property type="entry name" value="DNA breaking-rejoining enzymes"/>
    <property type="match status" value="1"/>
</dbReference>
<dbReference type="Gene3D" id="1.10.150.130">
    <property type="match status" value="1"/>
</dbReference>
<evidence type="ECO:0000256" key="2">
    <source>
        <dbReference type="PROSITE-ProRule" id="PRU01248"/>
    </source>
</evidence>
<accession>A0A229T101</accession>
<dbReference type="InterPro" id="IPR044068">
    <property type="entry name" value="CB"/>
</dbReference>